<dbReference type="Proteomes" id="UP000198711">
    <property type="component" value="Unassembled WGS sequence"/>
</dbReference>
<protein>
    <submittedName>
        <fullName evidence="8">SusD family protein</fullName>
    </submittedName>
</protein>
<evidence type="ECO:0000313" key="8">
    <source>
        <dbReference type="EMBL" id="SDX45153.1"/>
    </source>
</evidence>
<comment type="subcellular location">
    <subcellularLocation>
        <location evidence="1">Cell outer membrane</location>
    </subcellularLocation>
</comment>
<dbReference type="Gene3D" id="1.10.3780.10">
    <property type="entry name" value="SusD-like"/>
    <property type="match status" value="1"/>
</dbReference>
<comment type="caution">
    <text evidence="8">The sequence shown here is derived from an EMBL/GenBank/DDBJ whole genome shotgun (WGS) entry which is preliminary data.</text>
</comment>
<evidence type="ECO:0000256" key="2">
    <source>
        <dbReference type="ARBA" id="ARBA00006275"/>
    </source>
</evidence>
<evidence type="ECO:0000256" key="6">
    <source>
        <dbReference type="SAM" id="MobiDB-lite"/>
    </source>
</evidence>
<comment type="similarity">
    <text evidence="2">Belongs to the SusD family.</text>
</comment>
<dbReference type="RefSeq" id="WP_092726165.1">
    <property type="nucleotide sequence ID" value="NZ_FNNO01000016.1"/>
</dbReference>
<dbReference type="Pfam" id="PF07980">
    <property type="entry name" value="SusD_RagB"/>
    <property type="match status" value="1"/>
</dbReference>
<feature type="compositionally biased region" description="Polar residues" evidence="6">
    <location>
        <begin position="529"/>
        <end position="543"/>
    </location>
</feature>
<keyword evidence="4" id="KW-0472">Membrane</keyword>
<dbReference type="CDD" id="cd08977">
    <property type="entry name" value="SusD"/>
    <property type="match status" value="1"/>
</dbReference>
<dbReference type="AlphaFoldDB" id="A0A8X8LEY7"/>
<name>A0A8X8LEY7_9BACT</name>
<dbReference type="InterPro" id="IPR012944">
    <property type="entry name" value="SusD_RagB_dom"/>
</dbReference>
<accession>A0A8X8LEY7</accession>
<keyword evidence="5" id="KW-0998">Cell outer membrane</keyword>
<dbReference type="Gene3D" id="1.25.40.10">
    <property type="entry name" value="Tetratricopeptide repeat domain"/>
    <property type="match status" value="1"/>
</dbReference>
<reference evidence="8 9" key="1">
    <citation type="submission" date="2016-10" db="EMBL/GenBank/DDBJ databases">
        <authorList>
            <person name="Varghese N."/>
            <person name="Submissions S."/>
        </authorList>
    </citation>
    <scope>NUCLEOTIDE SEQUENCE [LARGE SCALE GENOMIC DNA]</scope>
    <source>
        <strain evidence="8 9">DSM 25353</strain>
    </source>
</reference>
<evidence type="ECO:0000256" key="3">
    <source>
        <dbReference type="ARBA" id="ARBA00022729"/>
    </source>
</evidence>
<gene>
    <name evidence="8" type="ORF">SAMN05444410_11652</name>
</gene>
<dbReference type="InterPro" id="IPR011990">
    <property type="entry name" value="TPR-like_helical_dom_sf"/>
</dbReference>
<dbReference type="SUPFAM" id="SSF48452">
    <property type="entry name" value="TPR-like"/>
    <property type="match status" value="1"/>
</dbReference>
<proteinExistence type="inferred from homology"/>
<evidence type="ECO:0000256" key="4">
    <source>
        <dbReference type="ARBA" id="ARBA00023136"/>
    </source>
</evidence>
<dbReference type="EMBL" id="FNNO01000016">
    <property type="protein sequence ID" value="SDX45153.1"/>
    <property type="molecule type" value="Genomic_DNA"/>
</dbReference>
<keyword evidence="3" id="KW-0732">Signal</keyword>
<dbReference type="GO" id="GO:0009279">
    <property type="term" value="C:cell outer membrane"/>
    <property type="evidence" value="ECO:0007669"/>
    <property type="project" value="UniProtKB-SubCell"/>
</dbReference>
<dbReference type="PROSITE" id="PS51257">
    <property type="entry name" value="PROKAR_LIPOPROTEIN"/>
    <property type="match status" value="1"/>
</dbReference>
<evidence type="ECO:0000259" key="7">
    <source>
        <dbReference type="Pfam" id="PF07980"/>
    </source>
</evidence>
<evidence type="ECO:0000313" key="9">
    <source>
        <dbReference type="Proteomes" id="UP000198711"/>
    </source>
</evidence>
<keyword evidence="9" id="KW-1185">Reference proteome</keyword>
<evidence type="ECO:0000256" key="5">
    <source>
        <dbReference type="ARBA" id="ARBA00023237"/>
    </source>
</evidence>
<feature type="domain" description="RagB/SusD" evidence="7">
    <location>
        <begin position="364"/>
        <end position="543"/>
    </location>
</feature>
<feature type="region of interest" description="Disordered" evidence="6">
    <location>
        <begin position="524"/>
        <end position="543"/>
    </location>
</feature>
<dbReference type="Gene3D" id="1.25.40.390">
    <property type="match status" value="1"/>
</dbReference>
<sequence length="543" mass="59464">MQNNIIKNTIIAAVAVLSVTACSKKLDLFPQNDLTPEKTYSSAAGYKSVLAKIYGSLAITGNNGPSNNPDIGGGLDEGSQVAFIRGFFNCEELPTDEAVVAWNDQTIHDFHDLKWTSADPFLKGMYARPIYNITLINEYLRESTDDKLASRGITGNDAADVKKSRAEARFLRAFNYWVMMDLFGNSTFITEADGIGSGGSLPKQIKRTDLFVYIEKELKAIDGDLAPVKTIEYGRVDQGAAWALLARMYLNAGVYTGTPRYSDAITYAQKVIGGGYTLKSGYSKLFMADNDKQKDEFIFAINCDGLHTQAYGNTTFFVHAAAGDDAAEYGVGGGWYGYRATSALANLFADRSGNTDQRALFTTSKFGTSNSQMAISDVSNFANGVHVKKYVNIRSDGGAVSDVTKTFSDVDFPVFRLSEMYLIYAESVLRGGTGGDAATALTYLNKIRFRAYGDSYGTNNVGQLAAGDLNLQLILDERARELYWEGHRRTDLIRYNLLTTNTYLWPWKGGVSSGTGVDSKYNLYPVPASNRTSNSNLDQNPGY</sequence>
<organism evidence="8 9">
    <name type="scientific">Hydrobacter penzbergensis</name>
    <dbReference type="NCBI Taxonomy" id="1235997"/>
    <lineage>
        <taxon>Bacteria</taxon>
        <taxon>Pseudomonadati</taxon>
        <taxon>Bacteroidota</taxon>
        <taxon>Chitinophagia</taxon>
        <taxon>Chitinophagales</taxon>
        <taxon>Chitinophagaceae</taxon>
        <taxon>Hydrobacter</taxon>
    </lineage>
</organism>
<evidence type="ECO:0000256" key="1">
    <source>
        <dbReference type="ARBA" id="ARBA00004442"/>
    </source>
</evidence>